<evidence type="ECO:0000313" key="2">
    <source>
        <dbReference type="Proteomes" id="UP001497744"/>
    </source>
</evidence>
<gene>
    <name evidence="1" type="ORF">BcabD6B2_32860</name>
</gene>
<proteinExistence type="predicted"/>
<dbReference type="EMBL" id="BPLF01000002">
    <property type="protein sequence ID" value="GIX63851.1"/>
    <property type="molecule type" value="Genomic_DNA"/>
</dbReference>
<reference evidence="1 2" key="1">
    <citation type="submission" date="2021-06" db="EMBL/GenBank/DDBJ databases">
        <title>Genome sequence of Babesia caballi.</title>
        <authorList>
            <person name="Yamagishi J."/>
            <person name="Kidaka T."/>
            <person name="Ochi A."/>
        </authorList>
    </citation>
    <scope>NUCLEOTIDE SEQUENCE [LARGE SCALE GENOMIC DNA]</scope>
    <source>
        <strain evidence="1">USDA-D6B2</strain>
    </source>
</reference>
<organism evidence="1 2">
    <name type="scientific">Babesia caballi</name>
    <dbReference type="NCBI Taxonomy" id="5871"/>
    <lineage>
        <taxon>Eukaryota</taxon>
        <taxon>Sar</taxon>
        <taxon>Alveolata</taxon>
        <taxon>Apicomplexa</taxon>
        <taxon>Aconoidasida</taxon>
        <taxon>Piroplasmida</taxon>
        <taxon>Babesiidae</taxon>
        <taxon>Babesia</taxon>
    </lineage>
</organism>
<dbReference type="Proteomes" id="UP001497744">
    <property type="component" value="Unassembled WGS sequence"/>
</dbReference>
<evidence type="ECO:0000313" key="1">
    <source>
        <dbReference type="EMBL" id="GIX63851.1"/>
    </source>
</evidence>
<protein>
    <submittedName>
        <fullName evidence="1">Uncharacterized protein</fullName>
    </submittedName>
</protein>
<name>A0AAV4LXI8_BABCB</name>
<accession>A0AAV4LXI8</accession>
<sequence>MKTLDGLVEPNVVVPTALHQLCRFRRHEAQLRQPPPPLLVELPVHRRELPEIPPTIAKRRVIVAPVVRYREPKELEVSADLVRATGHGVAQQQRLAQRRVVGQHAKPRFSRLQVRLGFIQSEFVYTQLVRHHPHETAAAGHAAPALPNPVCQGEALVLIQHTAEIASHARENADLRVQRQLLVHHREVPNHLVRPAHVVQHLLAGLGVQVVALPVEDLHEAASARMPDVVVREGGELRRHHVVQPAPEPSAFGEALVDVVIGQHYPEPVLKVVGRLGV</sequence>
<keyword evidence="2" id="KW-1185">Reference proteome</keyword>
<dbReference type="GeneID" id="94195332"/>
<comment type="caution">
    <text evidence="1">The sequence shown here is derived from an EMBL/GenBank/DDBJ whole genome shotgun (WGS) entry which is preliminary data.</text>
</comment>
<dbReference type="AlphaFoldDB" id="A0AAV4LXI8"/>
<dbReference type="RefSeq" id="XP_067715920.1">
    <property type="nucleotide sequence ID" value="XM_067859819.1"/>
</dbReference>